<keyword evidence="4 7" id="KW-1133">Transmembrane helix</keyword>
<accession>E9FXE7</accession>
<feature type="transmembrane region" description="Helical" evidence="7">
    <location>
        <begin position="152"/>
        <end position="176"/>
    </location>
</feature>
<dbReference type="GO" id="GO:0043025">
    <property type="term" value="C:neuronal cell body"/>
    <property type="evidence" value="ECO:0000318"/>
    <property type="project" value="GO_Central"/>
</dbReference>
<evidence type="ECO:0000313" key="8">
    <source>
        <dbReference type="EMBL" id="EFX88064.1"/>
    </source>
</evidence>
<dbReference type="GO" id="GO:0007635">
    <property type="term" value="P:chemosensory behavior"/>
    <property type="evidence" value="ECO:0000318"/>
    <property type="project" value="GO_Central"/>
</dbReference>
<keyword evidence="3 7" id="KW-0812">Transmembrane</keyword>
<organism evidence="8 9">
    <name type="scientific">Daphnia pulex</name>
    <name type="common">Water flea</name>
    <dbReference type="NCBI Taxonomy" id="6669"/>
    <lineage>
        <taxon>Eukaryota</taxon>
        <taxon>Metazoa</taxon>
        <taxon>Ecdysozoa</taxon>
        <taxon>Arthropoda</taxon>
        <taxon>Crustacea</taxon>
        <taxon>Branchiopoda</taxon>
        <taxon>Diplostraca</taxon>
        <taxon>Cladocera</taxon>
        <taxon>Anomopoda</taxon>
        <taxon>Daphniidae</taxon>
        <taxon>Daphnia</taxon>
    </lineage>
</organism>
<sequence length="423" mass="48258">MAIRVGLSLDEPQVEQTKCWAWSIFPLIIWTRILGVNLSDISNSSAKRHHWLIIAYGSFCLLCHLAGQIDILYYLQGKLKMGSLERSGGLNFETSTATWNSIIDFINYAVHGIGTHVLMLTVIRKRWINLMETFRRSEYMFSDERYIRIRKVATYGVAYVILLILGLISVSLGHHLAVGTTSGHRIFISFMSTVSIIYPLTALVVFAIHCYVSSLLFESVQSEIHRNEIQLMNGRDQDVRLLMLTFKQRHILACKTVDSINHCFGWILLLSIPFFYLAVINSSFYLFGLDNIISMPDIAFTTFTVIHLIFVCFTADRVQIKVEMHLNFYGEFTVDSFISFLKAEDAIKELFRLQSHETLNGSQMQLMNSLISEMALTVPKISANGCFNVSKKLLPQVIGTSLTYFFILFQFEASEKNVTLTEN</sequence>
<dbReference type="Proteomes" id="UP000000305">
    <property type="component" value="Unassembled WGS sequence"/>
</dbReference>
<dbReference type="KEGG" id="dpx:DAPPUDRAFT_96272"/>
<dbReference type="PANTHER" id="PTHR21143:SF133">
    <property type="entry name" value="GUSTATORY AND PHEROMONE RECEPTOR 32A-RELATED"/>
    <property type="match status" value="1"/>
</dbReference>
<evidence type="ECO:0000256" key="4">
    <source>
        <dbReference type="ARBA" id="ARBA00022989"/>
    </source>
</evidence>
<dbReference type="InParanoid" id="E9FXE7"/>
<evidence type="ECO:0000256" key="7">
    <source>
        <dbReference type="SAM" id="Phobius"/>
    </source>
</evidence>
<dbReference type="FunCoup" id="E9FXE7">
    <property type="interactions" value="3"/>
</dbReference>
<evidence type="ECO:0000313" key="9">
    <source>
        <dbReference type="Proteomes" id="UP000000305"/>
    </source>
</evidence>
<evidence type="ECO:0000256" key="1">
    <source>
        <dbReference type="ARBA" id="ARBA00004651"/>
    </source>
</evidence>
<dbReference type="GO" id="GO:0008049">
    <property type="term" value="P:male courtship behavior"/>
    <property type="evidence" value="ECO:0000318"/>
    <property type="project" value="GO_Central"/>
</dbReference>
<dbReference type="eggNOG" id="ENOG502SVZ1">
    <property type="taxonomic scope" value="Eukaryota"/>
</dbReference>
<dbReference type="GO" id="GO:0005886">
    <property type="term" value="C:plasma membrane"/>
    <property type="evidence" value="ECO:0007669"/>
    <property type="project" value="UniProtKB-SubCell"/>
</dbReference>
<reference evidence="8 9" key="1">
    <citation type="journal article" date="2011" name="Science">
        <title>The ecoresponsive genome of Daphnia pulex.</title>
        <authorList>
            <person name="Colbourne J.K."/>
            <person name="Pfrender M.E."/>
            <person name="Gilbert D."/>
            <person name="Thomas W.K."/>
            <person name="Tucker A."/>
            <person name="Oakley T.H."/>
            <person name="Tokishita S."/>
            <person name="Aerts A."/>
            <person name="Arnold G.J."/>
            <person name="Basu M.K."/>
            <person name="Bauer D.J."/>
            <person name="Caceres C.E."/>
            <person name="Carmel L."/>
            <person name="Casola C."/>
            <person name="Choi J.H."/>
            <person name="Detter J.C."/>
            <person name="Dong Q."/>
            <person name="Dusheyko S."/>
            <person name="Eads B.D."/>
            <person name="Frohlich T."/>
            <person name="Geiler-Samerotte K.A."/>
            <person name="Gerlach D."/>
            <person name="Hatcher P."/>
            <person name="Jogdeo S."/>
            <person name="Krijgsveld J."/>
            <person name="Kriventseva E.V."/>
            <person name="Kultz D."/>
            <person name="Laforsch C."/>
            <person name="Lindquist E."/>
            <person name="Lopez J."/>
            <person name="Manak J.R."/>
            <person name="Muller J."/>
            <person name="Pangilinan J."/>
            <person name="Patwardhan R.P."/>
            <person name="Pitluck S."/>
            <person name="Pritham E.J."/>
            <person name="Rechtsteiner A."/>
            <person name="Rho M."/>
            <person name="Rogozin I.B."/>
            <person name="Sakarya O."/>
            <person name="Salamov A."/>
            <person name="Schaack S."/>
            <person name="Shapiro H."/>
            <person name="Shiga Y."/>
            <person name="Skalitzky C."/>
            <person name="Smith Z."/>
            <person name="Souvorov A."/>
            <person name="Sung W."/>
            <person name="Tang Z."/>
            <person name="Tsuchiya D."/>
            <person name="Tu H."/>
            <person name="Vos H."/>
            <person name="Wang M."/>
            <person name="Wolf Y.I."/>
            <person name="Yamagata H."/>
            <person name="Yamada T."/>
            <person name="Ye Y."/>
            <person name="Shaw J.R."/>
            <person name="Andrews J."/>
            <person name="Crease T.J."/>
            <person name="Tang H."/>
            <person name="Lucas S.M."/>
            <person name="Robertson H.M."/>
            <person name="Bork P."/>
            <person name="Koonin E.V."/>
            <person name="Zdobnov E.M."/>
            <person name="Grigoriev I.V."/>
            <person name="Lynch M."/>
            <person name="Boore J.L."/>
        </authorList>
    </citation>
    <scope>NUCLEOTIDE SEQUENCE [LARGE SCALE GENOMIC DNA]</scope>
</reference>
<feature type="transmembrane region" description="Helical" evidence="7">
    <location>
        <begin position="20"/>
        <end position="39"/>
    </location>
</feature>
<dbReference type="PANTHER" id="PTHR21143">
    <property type="entry name" value="INVERTEBRATE GUSTATORY RECEPTOR"/>
    <property type="match status" value="1"/>
</dbReference>
<protein>
    <recommendedName>
        <fullName evidence="10">Gustatory receptor</fullName>
    </recommendedName>
</protein>
<proteinExistence type="predicted"/>
<gene>
    <name evidence="8" type="primary">DpuGr6</name>
    <name evidence="8" type="ORF">DAPPUDRAFT_96272</name>
</gene>
<dbReference type="GO" id="GO:0030424">
    <property type="term" value="C:axon"/>
    <property type="evidence" value="ECO:0000318"/>
    <property type="project" value="GO_Central"/>
</dbReference>
<keyword evidence="6" id="KW-0675">Receptor</keyword>
<dbReference type="EMBL" id="GL732526">
    <property type="protein sequence ID" value="EFX88064.1"/>
    <property type="molecule type" value="Genomic_DNA"/>
</dbReference>
<keyword evidence="5 7" id="KW-0472">Membrane</keyword>
<dbReference type="Pfam" id="PF08395">
    <property type="entry name" value="7tm_7"/>
    <property type="match status" value="1"/>
</dbReference>
<evidence type="ECO:0000256" key="3">
    <source>
        <dbReference type="ARBA" id="ARBA00022692"/>
    </source>
</evidence>
<evidence type="ECO:0000256" key="6">
    <source>
        <dbReference type="ARBA" id="ARBA00023170"/>
    </source>
</evidence>
<evidence type="ECO:0008006" key="10">
    <source>
        <dbReference type="Google" id="ProtNLM"/>
    </source>
</evidence>
<keyword evidence="2" id="KW-1003">Cell membrane</keyword>
<evidence type="ECO:0000256" key="5">
    <source>
        <dbReference type="ARBA" id="ARBA00023136"/>
    </source>
</evidence>
<evidence type="ECO:0000256" key="2">
    <source>
        <dbReference type="ARBA" id="ARBA00022475"/>
    </source>
</evidence>
<dbReference type="OrthoDB" id="6368630at2759"/>
<dbReference type="HOGENOM" id="CLU_058520_0_0_1"/>
<feature type="transmembrane region" description="Helical" evidence="7">
    <location>
        <begin position="51"/>
        <end position="75"/>
    </location>
</feature>
<feature type="transmembrane region" description="Helical" evidence="7">
    <location>
        <begin position="196"/>
        <end position="217"/>
    </location>
</feature>
<name>E9FXE7_DAPPU</name>
<dbReference type="GO" id="GO:0030425">
    <property type="term" value="C:dendrite"/>
    <property type="evidence" value="ECO:0000318"/>
    <property type="project" value="GO_Central"/>
</dbReference>
<keyword evidence="9" id="KW-1185">Reference proteome</keyword>
<feature type="transmembrane region" description="Helical" evidence="7">
    <location>
        <begin position="298"/>
        <end position="315"/>
    </location>
</feature>
<comment type="subcellular location">
    <subcellularLocation>
        <location evidence="1">Cell membrane</location>
        <topology evidence="1">Multi-pass membrane protein</topology>
    </subcellularLocation>
</comment>
<dbReference type="GO" id="GO:0050909">
    <property type="term" value="P:sensory perception of taste"/>
    <property type="evidence" value="ECO:0007669"/>
    <property type="project" value="InterPro"/>
</dbReference>
<feature type="transmembrane region" description="Helical" evidence="7">
    <location>
        <begin position="105"/>
        <end position="123"/>
    </location>
</feature>
<dbReference type="AlphaFoldDB" id="E9FXE7"/>
<dbReference type="InterPro" id="IPR013604">
    <property type="entry name" value="7TM_chemorcpt"/>
</dbReference>
<feature type="transmembrane region" description="Helical" evidence="7">
    <location>
        <begin position="263"/>
        <end position="286"/>
    </location>
</feature>